<dbReference type="Proteomes" id="UP000789525">
    <property type="component" value="Unassembled WGS sequence"/>
</dbReference>
<proteinExistence type="predicted"/>
<dbReference type="EMBL" id="CAJVPT010040236">
    <property type="protein sequence ID" value="CAG8724894.1"/>
    <property type="molecule type" value="Genomic_DNA"/>
</dbReference>
<gene>
    <name evidence="1" type="ORF">ACOLOM_LOCUS11314</name>
</gene>
<name>A0ACA9PX62_9GLOM</name>
<comment type="caution">
    <text evidence="1">The sequence shown here is derived from an EMBL/GenBank/DDBJ whole genome shotgun (WGS) entry which is preliminary data.</text>
</comment>
<reference evidence="1" key="1">
    <citation type="submission" date="2021-06" db="EMBL/GenBank/DDBJ databases">
        <authorList>
            <person name="Kallberg Y."/>
            <person name="Tangrot J."/>
            <person name="Rosling A."/>
        </authorList>
    </citation>
    <scope>NUCLEOTIDE SEQUENCE</scope>
    <source>
        <strain evidence="1">CL356</strain>
    </source>
</reference>
<keyword evidence="2" id="KW-1185">Reference proteome</keyword>
<evidence type="ECO:0000313" key="2">
    <source>
        <dbReference type="Proteomes" id="UP000789525"/>
    </source>
</evidence>
<accession>A0ACA9PX62</accession>
<organism evidence="1 2">
    <name type="scientific">Acaulospora colombiana</name>
    <dbReference type="NCBI Taxonomy" id="27376"/>
    <lineage>
        <taxon>Eukaryota</taxon>
        <taxon>Fungi</taxon>
        <taxon>Fungi incertae sedis</taxon>
        <taxon>Mucoromycota</taxon>
        <taxon>Glomeromycotina</taxon>
        <taxon>Glomeromycetes</taxon>
        <taxon>Diversisporales</taxon>
        <taxon>Acaulosporaceae</taxon>
        <taxon>Acaulospora</taxon>
    </lineage>
</organism>
<evidence type="ECO:0000313" key="1">
    <source>
        <dbReference type="EMBL" id="CAG8724894.1"/>
    </source>
</evidence>
<protein>
    <submittedName>
        <fullName evidence="1">4264_t:CDS:1</fullName>
    </submittedName>
</protein>
<sequence length="93" mass="10612">DADEEMNYVKMSKKHEKRSEKRDLSDMPTLSASFLTWAIEIQFEASWRDEAESKAAHRQRGTRENIGQQQGSGGLDAAKKDLKATLEWDIEPS</sequence>
<feature type="non-terminal residue" evidence="1">
    <location>
        <position position="1"/>
    </location>
</feature>